<proteinExistence type="predicted"/>
<feature type="compositionally biased region" description="Basic residues" evidence="1">
    <location>
        <begin position="452"/>
        <end position="464"/>
    </location>
</feature>
<feature type="region of interest" description="Disordered" evidence="1">
    <location>
        <begin position="1"/>
        <end position="20"/>
    </location>
</feature>
<dbReference type="EMBL" id="JBJJXI010000111">
    <property type="protein sequence ID" value="KAL3391329.1"/>
    <property type="molecule type" value="Genomic_DNA"/>
</dbReference>
<accession>A0ABD2WF50</accession>
<dbReference type="Proteomes" id="UP001627154">
    <property type="component" value="Unassembled WGS sequence"/>
</dbReference>
<sequence length="464" mass="51114">MSSFATEYERFSTGQETANPLAEGEYKSKMKIKKAEQDLSLGKINIREFIQHVGLSRRIDFSRINMDDALRNAPEYYDPFEPIEVENEIEEEEEEEDTIENNDFFLDNVVEDPGPVRDLELMPRPENAVAHGRGGGTAQRARRARVTGPVANRGRGTDQPAATSTIARVAARGAMTGQLARRGGGTARSAARISPRPVTPEAQRQAIGQYITSAPFISIERLEMVTSPVQRARRARVTGPVANRGRGTDQPAATSTIAQVAPRSAITPQLARRGGGTVVRNSPRPVTPEAQLNDSVPTSLASFDDDIIMYDVDEVPVSTSSFFVRSARLRRFAPLELLNGIEQIEVVAQPELDTEVQIDFMQIDEEVRAEREVVNQSEQEVVPTEQEVIAPSEQETITSPGRRVEVPLEQEVFAPTRQEVVAPPEPEVIVPQVQELLAPSEQEVNGTNGGPAHKKRKRKGRSGE</sequence>
<feature type="region of interest" description="Disordered" evidence="1">
    <location>
        <begin position="439"/>
        <end position="464"/>
    </location>
</feature>
<organism evidence="2 3">
    <name type="scientific">Trichogramma kaykai</name>
    <dbReference type="NCBI Taxonomy" id="54128"/>
    <lineage>
        <taxon>Eukaryota</taxon>
        <taxon>Metazoa</taxon>
        <taxon>Ecdysozoa</taxon>
        <taxon>Arthropoda</taxon>
        <taxon>Hexapoda</taxon>
        <taxon>Insecta</taxon>
        <taxon>Pterygota</taxon>
        <taxon>Neoptera</taxon>
        <taxon>Endopterygota</taxon>
        <taxon>Hymenoptera</taxon>
        <taxon>Apocrita</taxon>
        <taxon>Proctotrupomorpha</taxon>
        <taxon>Chalcidoidea</taxon>
        <taxon>Trichogrammatidae</taxon>
        <taxon>Trichogramma</taxon>
    </lineage>
</organism>
<feature type="region of interest" description="Disordered" evidence="1">
    <location>
        <begin position="271"/>
        <end position="297"/>
    </location>
</feature>
<evidence type="ECO:0000256" key="1">
    <source>
        <dbReference type="SAM" id="MobiDB-lite"/>
    </source>
</evidence>
<protein>
    <submittedName>
        <fullName evidence="2">Uncharacterized protein</fullName>
    </submittedName>
</protein>
<comment type="caution">
    <text evidence="2">The sequence shown here is derived from an EMBL/GenBank/DDBJ whole genome shotgun (WGS) entry which is preliminary data.</text>
</comment>
<dbReference type="AlphaFoldDB" id="A0ABD2WF50"/>
<keyword evidence="3" id="KW-1185">Reference proteome</keyword>
<evidence type="ECO:0000313" key="2">
    <source>
        <dbReference type="EMBL" id="KAL3391329.1"/>
    </source>
</evidence>
<evidence type="ECO:0000313" key="3">
    <source>
        <dbReference type="Proteomes" id="UP001627154"/>
    </source>
</evidence>
<name>A0ABD2WF50_9HYME</name>
<gene>
    <name evidence="2" type="ORF">TKK_014050</name>
</gene>
<reference evidence="2 3" key="1">
    <citation type="journal article" date="2024" name="bioRxiv">
        <title>A reference genome for Trichogramma kaykai: A tiny desert-dwelling parasitoid wasp with competing sex-ratio distorters.</title>
        <authorList>
            <person name="Culotta J."/>
            <person name="Lindsey A.R."/>
        </authorList>
    </citation>
    <scope>NUCLEOTIDE SEQUENCE [LARGE SCALE GENOMIC DNA]</scope>
    <source>
        <strain evidence="2 3">KSX58</strain>
    </source>
</reference>
<feature type="region of interest" description="Disordered" evidence="1">
    <location>
        <begin position="177"/>
        <end position="204"/>
    </location>
</feature>